<dbReference type="Pfam" id="PF00171">
    <property type="entry name" value="Aldedh"/>
    <property type="match status" value="1"/>
</dbReference>
<dbReference type="GO" id="GO:0018484">
    <property type="term" value="F:4-hydroxybenzaldehyde dehydrogenase (NAD+) activity"/>
    <property type="evidence" value="ECO:0007669"/>
    <property type="project" value="EnsemblFungi"/>
</dbReference>
<evidence type="ECO:0000313" key="8">
    <source>
        <dbReference type="EMBL" id="KTA96553.1"/>
    </source>
</evidence>
<dbReference type="GO" id="GO:0006744">
    <property type="term" value="P:ubiquinone biosynthetic process"/>
    <property type="evidence" value="ECO:0007669"/>
    <property type="project" value="EnsemblFungi"/>
</dbReference>
<evidence type="ECO:0000256" key="5">
    <source>
        <dbReference type="PROSITE-ProRule" id="PRU10007"/>
    </source>
</evidence>
<dbReference type="PANTHER" id="PTHR43570:SF16">
    <property type="entry name" value="ALDEHYDE DEHYDROGENASE TYPE III, ISOFORM Q"/>
    <property type="match status" value="1"/>
</dbReference>
<evidence type="ECO:0000259" key="7">
    <source>
        <dbReference type="Pfam" id="PF00171"/>
    </source>
</evidence>
<dbReference type="VEuPathDB" id="FungiDB:GVI51_K03355"/>
<dbReference type="InterPro" id="IPR012394">
    <property type="entry name" value="Aldehyde_DH_NAD(P)"/>
</dbReference>
<feature type="active site" evidence="4 5">
    <location>
        <position position="232"/>
    </location>
</feature>
<evidence type="ECO:0000256" key="4">
    <source>
        <dbReference type="PIRSR" id="PIRSR036492-1"/>
    </source>
</evidence>
<dbReference type="GO" id="GO:0047770">
    <property type="term" value="F:carboxylate reductase activity"/>
    <property type="evidence" value="ECO:0007669"/>
    <property type="project" value="EnsemblFungi"/>
</dbReference>
<dbReference type="PROSITE" id="PS00687">
    <property type="entry name" value="ALDEHYDE_DEHYDR_GLU"/>
    <property type="match status" value="1"/>
</dbReference>
<sequence length="527" mass="59337">MAEILNYTELSEIDAKISISRNYFQQNRKELANQKNVRSADNKQRQFWLKKLYWSVKDHEEQILEALEKDFHRSRQESISLEYVKLLGDILHLIEGIPKWNKPKKVRDNSAPFMFGNINIEKISRGNVLVISPFNFPVLLALAPVACALSAGNTVILKPSEMTPHCALVLEDIVKSCQLPEGVLQIVQGGVEQTTKLINSESLDMIFYTGSPRVGSIVAQAAAKNLVPCVLELGGKSPTFITGSLQKKNLETALKRIFFGAFGNAGQICVSPDYLLVHESIYDDVVKESGKVMKELYPDLNEHTEYTHMIHKASYDKTLEKLQKTKGRKVSAADVKIDNTSGKLMIPPTIVFDSDWDDALMEEENFAPVLPVIKYTDIDATIDKILSKHDTPLVQYIFSEKQKEIDHILARLRSGDCIICDTTIHVGIKDAPFGGIGQSGYGNYGGVYGFDAFSHERIVLKQPFWVDFLLKLRYPPFTAKKVKLLKLATERQPWFDREGNDHRSYKLIAMFSVTCALLAVGVKSFFV</sequence>
<dbReference type="InterPro" id="IPR015590">
    <property type="entry name" value="Aldehyde_DH_dom"/>
</dbReference>
<dbReference type="VEuPathDB" id="FungiDB:CAGL0K03509g"/>
<name>A0A0W0DCS9_CANGB</name>
<dbReference type="OMA" id="KMFGDNP"/>
<organism evidence="8 9">
    <name type="scientific">Candida glabrata</name>
    <name type="common">Yeast</name>
    <name type="synonym">Torulopsis glabrata</name>
    <dbReference type="NCBI Taxonomy" id="5478"/>
    <lineage>
        <taxon>Eukaryota</taxon>
        <taxon>Fungi</taxon>
        <taxon>Dikarya</taxon>
        <taxon>Ascomycota</taxon>
        <taxon>Saccharomycotina</taxon>
        <taxon>Saccharomycetes</taxon>
        <taxon>Saccharomycetales</taxon>
        <taxon>Saccharomycetaceae</taxon>
        <taxon>Nakaseomyces</taxon>
    </lineage>
</organism>
<dbReference type="PANTHER" id="PTHR43570">
    <property type="entry name" value="ALDEHYDE DEHYDROGENASE"/>
    <property type="match status" value="1"/>
</dbReference>
<dbReference type="InterPro" id="IPR016163">
    <property type="entry name" value="Ald_DH_C"/>
</dbReference>
<comment type="caution">
    <text evidence="8">The sequence shown here is derived from an EMBL/GenBank/DDBJ whole genome shotgun (WGS) entry which is preliminary data.</text>
</comment>
<evidence type="ECO:0000313" key="9">
    <source>
        <dbReference type="Proteomes" id="UP000054886"/>
    </source>
</evidence>
<protein>
    <recommendedName>
        <fullName evidence="3">Aldehyde dehydrogenase</fullName>
    </recommendedName>
</protein>
<proteinExistence type="inferred from homology"/>
<dbReference type="PIRSF" id="PIRSF036492">
    <property type="entry name" value="ALDH"/>
    <property type="match status" value="1"/>
</dbReference>
<dbReference type="GO" id="GO:0046185">
    <property type="term" value="P:aldehyde catabolic process"/>
    <property type="evidence" value="ECO:0007669"/>
    <property type="project" value="EnsemblFungi"/>
</dbReference>
<evidence type="ECO:0000256" key="6">
    <source>
        <dbReference type="RuleBase" id="RU003345"/>
    </source>
</evidence>
<keyword evidence="2 3" id="KW-0560">Oxidoreductase</keyword>
<dbReference type="GO" id="GO:0006665">
    <property type="term" value="P:sphingolipid metabolic process"/>
    <property type="evidence" value="ECO:0007669"/>
    <property type="project" value="EnsemblFungi"/>
</dbReference>
<dbReference type="VEuPathDB" id="FungiDB:GW608_K03355"/>
<evidence type="ECO:0000256" key="1">
    <source>
        <dbReference type="ARBA" id="ARBA00009986"/>
    </source>
</evidence>
<reference evidence="8 9" key="1">
    <citation type="submission" date="2015-10" db="EMBL/GenBank/DDBJ databases">
        <title>Draft genomes sequences of Candida glabrata isolates 1A, 1B, 2A, 2B, 3A and 3B.</title>
        <authorList>
            <person name="Haavelsrud O.E."/>
            <person name="Gaustad P."/>
        </authorList>
    </citation>
    <scope>NUCLEOTIDE SEQUENCE [LARGE SCALE GENOMIC DNA]</scope>
    <source>
        <strain evidence="8">910700640</strain>
    </source>
</reference>
<dbReference type="CDD" id="cd07135">
    <property type="entry name" value="ALDH_F14-YMR110C"/>
    <property type="match status" value="1"/>
</dbReference>
<evidence type="ECO:0000256" key="3">
    <source>
        <dbReference type="PIRNR" id="PIRNR036492"/>
    </source>
</evidence>
<dbReference type="EMBL" id="LLZZ01000172">
    <property type="protein sequence ID" value="KTA96553.1"/>
    <property type="molecule type" value="Genomic_DNA"/>
</dbReference>
<evidence type="ECO:0000256" key="2">
    <source>
        <dbReference type="ARBA" id="ARBA00023002"/>
    </source>
</evidence>
<dbReference type="GO" id="GO:0005741">
    <property type="term" value="C:mitochondrial outer membrane"/>
    <property type="evidence" value="ECO:0007669"/>
    <property type="project" value="EnsemblFungi"/>
</dbReference>
<dbReference type="InterPro" id="IPR016162">
    <property type="entry name" value="Ald_DH_N"/>
</dbReference>
<feature type="domain" description="Aldehyde dehydrogenase" evidence="7">
    <location>
        <begin position="33"/>
        <end position="457"/>
    </location>
</feature>
<accession>A0A0W0DCS9</accession>
<dbReference type="Gene3D" id="3.40.605.10">
    <property type="entry name" value="Aldehyde Dehydrogenase, Chain A, domain 1"/>
    <property type="match status" value="1"/>
</dbReference>
<dbReference type="GO" id="GO:0005811">
    <property type="term" value="C:lipid droplet"/>
    <property type="evidence" value="ECO:0007669"/>
    <property type="project" value="EnsemblFungi"/>
</dbReference>
<dbReference type="PhylomeDB" id="A0A0W0DCS9"/>
<gene>
    <name evidence="8" type="ORF">AO440_003403</name>
</gene>
<dbReference type="InterPro" id="IPR016161">
    <property type="entry name" value="Ald_DH/histidinol_DH"/>
</dbReference>
<dbReference type="InterPro" id="IPR029510">
    <property type="entry name" value="Ald_DH_CS_GLU"/>
</dbReference>
<dbReference type="Gene3D" id="3.40.309.10">
    <property type="entry name" value="Aldehyde Dehydrogenase, Chain A, domain 2"/>
    <property type="match status" value="1"/>
</dbReference>
<dbReference type="OrthoDB" id="440325at2759"/>
<dbReference type="SUPFAM" id="SSF53720">
    <property type="entry name" value="ALDH-like"/>
    <property type="match status" value="1"/>
</dbReference>
<dbReference type="Proteomes" id="UP000054886">
    <property type="component" value="Unassembled WGS sequence"/>
</dbReference>
<dbReference type="VEuPathDB" id="FungiDB:GWK60_K03377"/>
<feature type="active site" evidence="4">
    <location>
        <position position="269"/>
    </location>
</feature>
<dbReference type="VEuPathDB" id="FungiDB:B1J91_K03509g"/>
<dbReference type="AlphaFoldDB" id="A0A0W0DCS9"/>
<comment type="similarity">
    <text evidence="1 3 6">Belongs to the aldehyde dehydrogenase family.</text>
</comment>